<reference evidence="7" key="1">
    <citation type="journal article" date="2019" name="Int. J. Syst. Evol. Microbiol.">
        <title>The Global Catalogue of Microorganisms (GCM) 10K type strain sequencing project: providing services to taxonomists for standard genome sequencing and annotation.</title>
        <authorList>
            <consortium name="The Broad Institute Genomics Platform"/>
            <consortium name="The Broad Institute Genome Sequencing Center for Infectious Disease"/>
            <person name="Wu L."/>
            <person name="Ma J."/>
        </authorList>
    </citation>
    <scope>NUCLEOTIDE SEQUENCE [LARGE SCALE GENOMIC DNA]</scope>
    <source>
        <strain evidence="7">JCM 18541</strain>
    </source>
</reference>
<evidence type="ECO:0000313" key="6">
    <source>
        <dbReference type="EMBL" id="GAA4787695.1"/>
    </source>
</evidence>
<protein>
    <submittedName>
        <fullName evidence="6">Sau3AI family type II restriction endonuclease</fullName>
    </submittedName>
</protein>
<dbReference type="InterPro" id="IPR011337">
    <property type="entry name" value="DNA_rep_MutH/RE_typeII_Sau3AI"/>
</dbReference>
<name>A0ABP9AY69_9MICC</name>
<dbReference type="Proteomes" id="UP001500187">
    <property type="component" value="Unassembled WGS sequence"/>
</dbReference>
<evidence type="ECO:0000259" key="5">
    <source>
        <dbReference type="SMART" id="SM00927"/>
    </source>
</evidence>
<keyword evidence="7" id="KW-1185">Reference proteome</keyword>
<evidence type="ECO:0000256" key="1">
    <source>
        <dbReference type="ARBA" id="ARBA00022722"/>
    </source>
</evidence>
<dbReference type="SUPFAM" id="SSF52980">
    <property type="entry name" value="Restriction endonuclease-like"/>
    <property type="match status" value="2"/>
</dbReference>
<dbReference type="Pfam" id="PF02976">
    <property type="entry name" value="MutH"/>
    <property type="match status" value="1"/>
</dbReference>
<keyword evidence="3" id="KW-0378">Hydrolase</keyword>
<dbReference type="CDD" id="cd22355">
    <property type="entry name" value="Sau3AI_C"/>
    <property type="match status" value="1"/>
</dbReference>
<dbReference type="GO" id="GO:0004519">
    <property type="term" value="F:endonuclease activity"/>
    <property type="evidence" value="ECO:0007669"/>
    <property type="project" value="UniProtKB-KW"/>
</dbReference>
<evidence type="ECO:0000313" key="7">
    <source>
        <dbReference type="Proteomes" id="UP001500187"/>
    </source>
</evidence>
<evidence type="ECO:0000256" key="4">
    <source>
        <dbReference type="SAM" id="Coils"/>
    </source>
</evidence>
<keyword evidence="4" id="KW-0175">Coiled coil</keyword>
<dbReference type="Gene3D" id="3.40.600.10">
    <property type="entry name" value="DNA mismatch repair MutH/Restriction endonuclease, type II"/>
    <property type="match status" value="2"/>
</dbReference>
<evidence type="ECO:0000256" key="3">
    <source>
        <dbReference type="ARBA" id="ARBA00022801"/>
    </source>
</evidence>
<dbReference type="CDD" id="cd22356">
    <property type="entry name" value="Sau3AI_N-like"/>
    <property type="match status" value="1"/>
</dbReference>
<feature type="coiled-coil region" evidence="4">
    <location>
        <begin position="250"/>
        <end position="277"/>
    </location>
</feature>
<sequence>MATDETKRHRIVNKLQDLKADNFSEAEAILGYAEELRNLTFEDVLALQLSEVLPKASLTDSSRKGALGNLLEEHYFGYTINSDSQPDFPNAGMELKVTPVEYGNNRKKEWVIKAGERLVLTMIPNNCEIPVEYEGSSLEKKTSDILLINYLRDRSLKNTEQMIKFVNRYQISGEDLEIIKADYEKITKLVQAGRAHELSEGMTNYLGACTKGATAEKSLRTQFYPMVNGDGSLEYIPAKSRAFSLKQSFMTSLVQRFEKEQKEADQLVNNLRELKENSFDDVVLHLLAPFEKRYSTDLGAEMAPDLNPNAKNFHNALTWRLLGSKKKRIEEFDKANISVKAVRVQKNGEIKEKLKLKNFKFLDLHSETKWEESEWYSLLSDKRYLFVVYQEDERGYYLRGAFFWAVPTHLIGGEEFENNTGTAYEYWLDTKNKLKEGIILKQKGNTITNNFLGVADNPVCHIRPGADARAYRFTDGRPEIGNVKKDANQLPDGQWMTKQAFWLNTQLIAQEIKLNLP</sequence>
<dbReference type="NCBIfam" id="NF040973">
    <property type="entry name" value="restrict_Sau3AI"/>
    <property type="match status" value="1"/>
</dbReference>
<keyword evidence="2 6" id="KW-0255">Endonuclease</keyword>
<keyword evidence="1" id="KW-0540">Nuclease</keyword>
<dbReference type="RefSeq" id="WP_345443500.1">
    <property type="nucleotide sequence ID" value="NZ_BAABKP010000001.1"/>
</dbReference>
<evidence type="ECO:0000256" key="2">
    <source>
        <dbReference type="ARBA" id="ARBA00022759"/>
    </source>
</evidence>
<dbReference type="SMART" id="SM00927">
    <property type="entry name" value="MutH"/>
    <property type="match status" value="1"/>
</dbReference>
<gene>
    <name evidence="6" type="ORF">GCM10023352_01580</name>
</gene>
<dbReference type="EMBL" id="BAABKP010000001">
    <property type="protein sequence ID" value="GAA4787695.1"/>
    <property type="molecule type" value="Genomic_DNA"/>
</dbReference>
<dbReference type="InterPro" id="IPR011335">
    <property type="entry name" value="Restrct_endonuc-II-like"/>
</dbReference>
<comment type="caution">
    <text evidence="6">The sequence shown here is derived from an EMBL/GenBank/DDBJ whole genome shotgun (WGS) entry which is preliminary data.</text>
</comment>
<accession>A0ABP9AY69</accession>
<organism evidence="6 7">
    <name type="scientific">Rothia endophytica</name>
    <dbReference type="NCBI Taxonomy" id="1324766"/>
    <lineage>
        <taxon>Bacteria</taxon>
        <taxon>Bacillati</taxon>
        <taxon>Actinomycetota</taxon>
        <taxon>Actinomycetes</taxon>
        <taxon>Micrococcales</taxon>
        <taxon>Micrococcaceae</taxon>
        <taxon>Rothia</taxon>
    </lineage>
</organism>
<proteinExistence type="predicted"/>
<dbReference type="InterPro" id="IPR037057">
    <property type="entry name" value="DNA_rep_MutH/T2_RE_sf"/>
</dbReference>
<feature type="domain" description="DNA mismatch repair MutH/Type II restriction enzyme Sau3AI" evidence="5">
    <location>
        <begin position="78"/>
        <end position="182"/>
    </location>
</feature>